<dbReference type="InParanoid" id="A0A7X0MU88"/>
<feature type="chain" id="PRO_5030994930" evidence="1">
    <location>
        <begin position="19"/>
        <end position="191"/>
    </location>
</feature>
<dbReference type="EMBL" id="JACHHT010000001">
    <property type="protein sequence ID" value="MBB6519750.1"/>
    <property type="molecule type" value="Genomic_DNA"/>
</dbReference>
<dbReference type="SUPFAM" id="SSF101874">
    <property type="entry name" value="YceI-like"/>
    <property type="match status" value="1"/>
</dbReference>
<proteinExistence type="predicted"/>
<protein>
    <submittedName>
        <fullName evidence="3">Polyisoprenoid-binding protein YceI</fullName>
    </submittedName>
</protein>
<reference evidence="3 4" key="1">
    <citation type="submission" date="2020-08" db="EMBL/GenBank/DDBJ databases">
        <title>Genomic Encyclopedia of Type Strains, Phase IV (KMG-IV): sequencing the most valuable type-strain genomes for metagenomic binning, comparative biology and taxonomic classification.</title>
        <authorList>
            <person name="Goeker M."/>
        </authorList>
    </citation>
    <scope>NUCLEOTIDE SEQUENCE [LARGE SCALE GENOMIC DNA]</scope>
    <source>
        <strain evidence="3 4">DSM 22368</strain>
    </source>
</reference>
<evidence type="ECO:0000256" key="1">
    <source>
        <dbReference type="SAM" id="SignalP"/>
    </source>
</evidence>
<dbReference type="InterPro" id="IPR036761">
    <property type="entry name" value="TTHA0802/YceI-like_sf"/>
</dbReference>
<dbReference type="PANTHER" id="PTHR34406:SF1">
    <property type="entry name" value="PROTEIN YCEI"/>
    <property type="match status" value="1"/>
</dbReference>
<name>A0A7X0MU88_9GAMM</name>
<dbReference type="PANTHER" id="PTHR34406">
    <property type="entry name" value="PROTEIN YCEI"/>
    <property type="match status" value="1"/>
</dbReference>
<keyword evidence="4" id="KW-1185">Reference proteome</keyword>
<dbReference type="RefSeq" id="WP_166853207.1">
    <property type="nucleotide sequence ID" value="NZ_JAAONY010000001.1"/>
</dbReference>
<comment type="caution">
    <text evidence="3">The sequence shown here is derived from an EMBL/GenBank/DDBJ whole genome shotgun (WGS) entry which is preliminary data.</text>
</comment>
<dbReference type="InterPro" id="IPR007372">
    <property type="entry name" value="Lipid/polyisoprenoid-bd_YceI"/>
</dbReference>
<sequence>MKYWMLALCFLCAPKLLAGHYEVNPDLSILNFATTKKQYVIEPATITALTGSLDKTGKFVANIDLKHLDTINPVRDNSLRTLFFDYDKYPKIEVAATISPDSLPKTGEIKVLKVAATLTIWNTSKPLELELLAANTGRSLMVSSRKAIVISAADYGIPAENLNKMAGTVGGIAIATSAPVNFQLVLDLKAD</sequence>
<evidence type="ECO:0000259" key="2">
    <source>
        <dbReference type="SMART" id="SM00867"/>
    </source>
</evidence>
<feature type="signal peptide" evidence="1">
    <location>
        <begin position="1"/>
        <end position="18"/>
    </location>
</feature>
<dbReference type="AlphaFoldDB" id="A0A7X0MU88"/>
<gene>
    <name evidence="3" type="ORF">HNR48_000028</name>
</gene>
<keyword evidence="1" id="KW-0732">Signal</keyword>
<dbReference type="Gene3D" id="2.40.128.110">
    <property type="entry name" value="Lipid/polyisoprenoid-binding, YceI-like"/>
    <property type="match status" value="1"/>
</dbReference>
<evidence type="ECO:0000313" key="4">
    <source>
        <dbReference type="Proteomes" id="UP000528457"/>
    </source>
</evidence>
<dbReference type="Pfam" id="PF04264">
    <property type="entry name" value="YceI"/>
    <property type="match status" value="1"/>
</dbReference>
<dbReference type="Proteomes" id="UP000528457">
    <property type="component" value="Unassembled WGS sequence"/>
</dbReference>
<accession>A0A7X0MU88</accession>
<organism evidence="3 4">
    <name type="scientific">Pseudoteredinibacter isoporae</name>
    <dbReference type="NCBI Taxonomy" id="570281"/>
    <lineage>
        <taxon>Bacteria</taxon>
        <taxon>Pseudomonadati</taxon>
        <taxon>Pseudomonadota</taxon>
        <taxon>Gammaproteobacteria</taxon>
        <taxon>Cellvibrionales</taxon>
        <taxon>Cellvibrionaceae</taxon>
        <taxon>Pseudoteredinibacter</taxon>
    </lineage>
</organism>
<evidence type="ECO:0000313" key="3">
    <source>
        <dbReference type="EMBL" id="MBB6519750.1"/>
    </source>
</evidence>
<dbReference type="SMART" id="SM00867">
    <property type="entry name" value="YceI"/>
    <property type="match status" value="1"/>
</dbReference>
<feature type="domain" description="Lipid/polyisoprenoid-binding YceI-like" evidence="2">
    <location>
        <begin position="20"/>
        <end position="187"/>
    </location>
</feature>